<comment type="similarity">
    <text evidence="1">Belongs to the SNAP-25 family.</text>
</comment>
<dbReference type="SMART" id="SM00397">
    <property type="entry name" value="t_SNARE"/>
    <property type="match status" value="2"/>
</dbReference>
<feature type="coiled-coil region" evidence="5">
    <location>
        <begin position="137"/>
        <end position="167"/>
    </location>
</feature>
<keyword evidence="4 5" id="KW-0175">Coiled coil</keyword>
<evidence type="ECO:0000313" key="8">
    <source>
        <dbReference type="EMBL" id="GAU88191.1"/>
    </source>
</evidence>
<dbReference type="Gene3D" id="1.20.5.110">
    <property type="match status" value="2"/>
</dbReference>
<evidence type="ECO:0000313" key="9">
    <source>
        <dbReference type="Proteomes" id="UP000186922"/>
    </source>
</evidence>
<name>A0A1D1UFF6_RAMVA</name>
<dbReference type="CDD" id="cd15856">
    <property type="entry name" value="SNARE_SNAP29C"/>
    <property type="match status" value="1"/>
</dbReference>
<keyword evidence="2" id="KW-0813">Transport</keyword>
<gene>
    <name evidence="8" type="primary">RvY_00935-1</name>
    <name evidence="8" type="synonym">RvY_00935.1</name>
    <name evidence="8" type="ORF">RvY_00935</name>
</gene>
<keyword evidence="9" id="KW-1185">Reference proteome</keyword>
<dbReference type="EMBL" id="BDGG01000001">
    <property type="protein sequence ID" value="GAU88191.1"/>
    <property type="molecule type" value="Genomic_DNA"/>
</dbReference>
<dbReference type="AlphaFoldDB" id="A0A1D1UFF6"/>
<organism evidence="8 9">
    <name type="scientific">Ramazzottius varieornatus</name>
    <name type="common">Water bear</name>
    <name type="synonym">Tardigrade</name>
    <dbReference type="NCBI Taxonomy" id="947166"/>
    <lineage>
        <taxon>Eukaryota</taxon>
        <taxon>Metazoa</taxon>
        <taxon>Ecdysozoa</taxon>
        <taxon>Tardigrada</taxon>
        <taxon>Eutardigrada</taxon>
        <taxon>Parachela</taxon>
        <taxon>Hypsibioidea</taxon>
        <taxon>Ramazzottiidae</taxon>
        <taxon>Ramazzottius</taxon>
    </lineage>
</organism>
<evidence type="ECO:0000259" key="7">
    <source>
        <dbReference type="PROSITE" id="PS50192"/>
    </source>
</evidence>
<dbReference type="GO" id="GO:0016082">
    <property type="term" value="P:synaptic vesicle priming"/>
    <property type="evidence" value="ECO:0007669"/>
    <property type="project" value="TreeGrafter"/>
</dbReference>
<comment type="caution">
    <text evidence="8">The sequence shown here is derived from an EMBL/GenBank/DDBJ whole genome shotgun (WGS) entry which is preliminary data.</text>
</comment>
<dbReference type="OrthoDB" id="18679at2759"/>
<feature type="compositionally biased region" description="Polar residues" evidence="6">
    <location>
        <begin position="64"/>
        <end position="84"/>
    </location>
</feature>
<evidence type="ECO:0000256" key="4">
    <source>
        <dbReference type="ARBA" id="ARBA00023054"/>
    </source>
</evidence>
<dbReference type="GO" id="GO:0098793">
    <property type="term" value="C:presynapse"/>
    <property type="evidence" value="ECO:0007669"/>
    <property type="project" value="GOC"/>
</dbReference>
<dbReference type="CDD" id="cd15887">
    <property type="entry name" value="SNARE_SNAP29N"/>
    <property type="match status" value="1"/>
</dbReference>
<evidence type="ECO:0000256" key="6">
    <source>
        <dbReference type="SAM" id="MobiDB-lite"/>
    </source>
</evidence>
<protein>
    <recommendedName>
        <fullName evidence="7">t-SNARE coiled-coil homology domain-containing protein</fullName>
    </recommendedName>
</protein>
<keyword evidence="3" id="KW-0653">Protein transport</keyword>
<evidence type="ECO:0000256" key="1">
    <source>
        <dbReference type="ARBA" id="ARBA00009480"/>
    </source>
</evidence>
<dbReference type="PANTHER" id="PTHR19305">
    <property type="entry name" value="SYNAPTOSOMAL ASSOCIATED PROTEIN"/>
    <property type="match status" value="1"/>
</dbReference>
<sequence length="318" mass="35290">MEKSKSSGPFSRGGAKQASRNFFDADNDDDYSSYFKKKSSNPFDDEDDWGTPASPVVERGKFTPSDQQRAYSDLPSRSNYNYGSRPLNLQASPTEVPFSQQETYQQKIQAINDRTLATTTRSLQLIDESEAVGTAAAQELLAQREQLENASKNLDNMNATLDQSQKHINHIRSVFGGIKNWWSSKGSAEVPTNSPPSSQSSDKLRAVLETSPYATVTDNSMRSVSLPNDLPRTQLPQRNTAPPFREPLNPRQQAEVALDQNLDHMSAGLSRLKMLAEGLGGEIESQNKLLDNINPKAEKVEAKMGEQQKLINRILGKK</sequence>
<dbReference type="PANTHER" id="PTHR19305:SF9">
    <property type="entry name" value="SYNAPTOSOMAL-ASSOCIATED PROTEIN 29"/>
    <property type="match status" value="1"/>
</dbReference>
<evidence type="ECO:0000256" key="3">
    <source>
        <dbReference type="ARBA" id="ARBA00022927"/>
    </source>
</evidence>
<dbReference type="GO" id="GO:0031629">
    <property type="term" value="P:synaptic vesicle fusion to presynaptic active zone membrane"/>
    <property type="evidence" value="ECO:0007669"/>
    <property type="project" value="TreeGrafter"/>
</dbReference>
<dbReference type="Proteomes" id="UP000186922">
    <property type="component" value="Unassembled WGS sequence"/>
</dbReference>
<accession>A0A1D1UFF6</accession>
<dbReference type="PROSITE" id="PS50192">
    <property type="entry name" value="T_SNARE"/>
    <property type="match status" value="1"/>
</dbReference>
<dbReference type="FunFam" id="1.20.5.110:FF:000041">
    <property type="entry name" value="Synaptosomal-associated protein 29"/>
    <property type="match status" value="1"/>
</dbReference>
<dbReference type="GO" id="GO:0015031">
    <property type="term" value="P:protein transport"/>
    <property type="evidence" value="ECO:0007669"/>
    <property type="project" value="UniProtKB-KW"/>
</dbReference>
<dbReference type="GO" id="GO:0031201">
    <property type="term" value="C:SNARE complex"/>
    <property type="evidence" value="ECO:0007669"/>
    <property type="project" value="TreeGrafter"/>
</dbReference>
<dbReference type="STRING" id="947166.A0A1D1UFF6"/>
<dbReference type="InterPro" id="IPR000727">
    <property type="entry name" value="T_SNARE_dom"/>
</dbReference>
<dbReference type="GO" id="GO:0005886">
    <property type="term" value="C:plasma membrane"/>
    <property type="evidence" value="ECO:0007669"/>
    <property type="project" value="TreeGrafter"/>
</dbReference>
<feature type="region of interest" description="Disordered" evidence="6">
    <location>
        <begin position="218"/>
        <end position="247"/>
    </location>
</feature>
<evidence type="ECO:0000256" key="2">
    <source>
        <dbReference type="ARBA" id="ARBA00022448"/>
    </source>
</evidence>
<dbReference type="GO" id="GO:0019905">
    <property type="term" value="F:syntaxin binding"/>
    <property type="evidence" value="ECO:0007669"/>
    <property type="project" value="TreeGrafter"/>
</dbReference>
<feature type="region of interest" description="Disordered" evidence="6">
    <location>
        <begin position="1"/>
        <end position="84"/>
    </location>
</feature>
<evidence type="ECO:0000256" key="5">
    <source>
        <dbReference type="SAM" id="Coils"/>
    </source>
</evidence>
<proteinExistence type="inferred from homology"/>
<dbReference type="GO" id="GO:0005484">
    <property type="term" value="F:SNAP receptor activity"/>
    <property type="evidence" value="ECO:0007669"/>
    <property type="project" value="TreeGrafter"/>
</dbReference>
<feature type="domain" description="T-SNARE coiled-coil homology" evidence="7">
    <location>
        <begin position="252"/>
        <end position="314"/>
    </location>
</feature>
<reference evidence="8 9" key="1">
    <citation type="journal article" date="2016" name="Nat. Commun.">
        <title>Extremotolerant tardigrade genome and improved radiotolerance of human cultured cells by tardigrade-unique protein.</title>
        <authorList>
            <person name="Hashimoto T."/>
            <person name="Horikawa D.D."/>
            <person name="Saito Y."/>
            <person name="Kuwahara H."/>
            <person name="Kozuka-Hata H."/>
            <person name="Shin-I T."/>
            <person name="Minakuchi Y."/>
            <person name="Ohishi K."/>
            <person name="Motoyama A."/>
            <person name="Aizu T."/>
            <person name="Enomoto A."/>
            <person name="Kondo K."/>
            <person name="Tanaka S."/>
            <person name="Hara Y."/>
            <person name="Koshikawa S."/>
            <person name="Sagara H."/>
            <person name="Miura T."/>
            <person name="Yokobori S."/>
            <person name="Miyagawa K."/>
            <person name="Suzuki Y."/>
            <person name="Kubo T."/>
            <person name="Oyama M."/>
            <person name="Kohara Y."/>
            <person name="Fujiyama A."/>
            <person name="Arakawa K."/>
            <person name="Katayama T."/>
            <person name="Toyoda A."/>
            <person name="Kunieda T."/>
        </authorList>
    </citation>
    <scope>NUCLEOTIDE SEQUENCE [LARGE SCALE GENOMIC DNA]</scope>
    <source>
        <strain evidence="8 9">YOKOZUNA-1</strain>
    </source>
</reference>
<dbReference type="SUPFAM" id="SSF58038">
    <property type="entry name" value="SNARE fusion complex"/>
    <property type="match status" value="2"/>
</dbReference>